<dbReference type="GO" id="GO:0005975">
    <property type="term" value="P:carbohydrate metabolic process"/>
    <property type="evidence" value="ECO:0007669"/>
    <property type="project" value="InterPro"/>
</dbReference>
<dbReference type="Gene3D" id="2.60.420.10">
    <property type="entry name" value="Maltose phosphorylase, domain 3"/>
    <property type="match status" value="1"/>
</dbReference>
<keyword evidence="10" id="KW-1185">Reference proteome</keyword>
<sequence length="910" mass="102830">MKIRTRFFYTIVLLCAFSLLQAQEIKLTKLTCEYAETPMGIDISRPRLGWQSISEGKNKTQSAYEIMASDRQGMIEKGRGTIWSTGKVQSDNSICIIFNGAALKSFTKYYWKVRVYDEKGKPSAWSSSWFETAMLAPADWQARWITDGKRIPERDEDFYKDDPMPVFRKQILVKKAIRSARLYIAGAGYFEAYLNGEKIGTDQLAPAWTNFDKRVLYRTYDITNQLRRGENTGALLLGNGWYNPLPLRFWGRYNLRDVLATGRPTVKAEYRITYTDGSTETVITDASWKWTSGPVVRNNVYLGETFDNNRGMTGASLPDVGNNAIVVTGPKGRLEADLQPPIRVKRVAKPIAVRAVGNGKYVADMGENFAGVAQIHVKAPKGSRITLRYGEDINKDGTVNGMTAVAGQIKHGNGGPGAPEIAFQEDHFIAAGSGIESWHPRFTFHVFRYVEITGWPGVPTTADIEGLQMNADVPVAGQFICSNPLLNKIQDNVLRTFKSNLFSVQSDCAGREKFGYGGDLFCTLESFSYNFGMHNFYRKSLQDFADDQRPLGGITETAPFVGLYDKGPGDQSGPLGWQLGYPYLIKKLYEFYGDKEVIERYYPSLTRQIRFLIDSAKDNLYYHDISDHESLDEKPEALTASLFYYHHMQLIKEFAGLLDKKEDAARYAALEEKIKAAIVKKFYKGNGVFDNNTESAQLFSLWYALPDEKEKRLTTQQLINAFSKKNNHVSTGIFSTKMLFDVLRNMDKNELAYTIANQQDFPGWGYMVEKGATTIWETWKYSDNTYSQNHPMFGSVTEWFYRSLLGINSTAPGFKAFRIQPQPVRSLQFAKGYYETPYGKIGSNWQWKNNLFTLTVTVPVNTTAVIWMPSDDAGILVNGKRGKDNPGTSRHYKKYTVGSGSYTFSSSLHK</sequence>
<dbReference type="Pfam" id="PF08531">
    <property type="entry name" value="Bac_rhamnosid_N"/>
    <property type="match status" value="1"/>
</dbReference>
<evidence type="ECO:0000259" key="8">
    <source>
        <dbReference type="Pfam" id="PF17390"/>
    </source>
</evidence>
<dbReference type="Gene3D" id="2.60.120.260">
    <property type="entry name" value="Galactose-binding domain-like"/>
    <property type="match status" value="2"/>
</dbReference>
<dbReference type="InterPro" id="IPR035396">
    <property type="entry name" value="Bac_rhamnosid6H"/>
</dbReference>
<evidence type="ECO:0000256" key="2">
    <source>
        <dbReference type="ARBA" id="ARBA00012652"/>
    </source>
</evidence>
<evidence type="ECO:0000256" key="4">
    <source>
        <dbReference type="SAM" id="SignalP"/>
    </source>
</evidence>
<gene>
    <name evidence="9" type="ORF">NIASO_18910</name>
</gene>
<dbReference type="InterPro" id="IPR013737">
    <property type="entry name" value="Bac_rhamnosid_N"/>
</dbReference>
<dbReference type="AlphaFoldDB" id="W0F5F5"/>
<dbReference type="SUPFAM" id="SSF49785">
    <property type="entry name" value="Galactose-binding domain-like"/>
    <property type="match status" value="1"/>
</dbReference>
<dbReference type="EC" id="3.2.1.40" evidence="2"/>
<dbReference type="PIRSF" id="PIRSF010631">
    <property type="entry name" value="A-rhamnsds"/>
    <property type="match status" value="1"/>
</dbReference>
<dbReference type="PANTHER" id="PTHR33307:SF6">
    <property type="entry name" value="ALPHA-RHAMNOSIDASE (EUROFUNG)-RELATED"/>
    <property type="match status" value="1"/>
</dbReference>
<feature type="domain" description="Alpha-L-rhamnosidase C-terminal" evidence="8">
    <location>
        <begin position="806"/>
        <end position="880"/>
    </location>
</feature>
<feature type="domain" description="Bacterial alpha-L-rhamnosidase N-terminal" evidence="6">
    <location>
        <begin position="175"/>
        <end position="345"/>
    </location>
</feature>
<dbReference type="InterPro" id="IPR008928">
    <property type="entry name" value="6-hairpin_glycosidase_sf"/>
</dbReference>
<feature type="domain" description="Alpha-L-rhamnosidase six-hairpin glycosidase" evidence="7">
    <location>
        <begin position="476"/>
        <end position="803"/>
    </location>
</feature>
<feature type="signal peptide" evidence="4">
    <location>
        <begin position="1"/>
        <end position="22"/>
    </location>
</feature>
<protein>
    <recommendedName>
        <fullName evidence="2">alpha-L-rhamnosidase</fullName>
        <ecNumber evidence="2">3.2.1.40</ecNumber>
    </recommendedName>
</protein>
<dbReference type="GO" id="GO:0030596">
    <property type="term" value="F:alpha-L-rhamnosidase activity"/>
    <property type="evidence" value="ECO:0007669"/>
    <property type="project" value="UniProtKB-EC"/>
</dbReference>
<dbReference type="STRING" id="929713.NIASO_18910"/>
<accession>W0F5F5</accession>
<dbReference type="KEGG" id="nso:NIASO_18910"/>
<reference evidence="9 10" key="1">
    <citation type="submission" date="2013-12" db="EMBL/GenBank/DDBJ databases">
        <authorList>
            <consortium name="DOE Joint Genome Institute"/>
            <person name="Eisen J."/>
            <person name="Huntemann M."/>
            <person name="Han J."/>
            <person name="Chen A."/>
            <person name="Kyrpides N."/>
            <person name="Mavromatis K."/>
            <person name="Markowitz V."/>
            <person name="Palaniappan K."/>
            <person name="Ivanova N."/>
            <person name="Schaumberg A."/>
            <person name="Pati A."/>
            <person name="Liolios K."/>
            <person name="Nordberg H.P."/>
            <person name="Cantor M.N."/>
            <person name="Hua S.X."/>
            <person name="Woyke T."/>
        </authorList>
    </citation>
    <scope>NUCLEOTIDE SEQUENCE [LARGE SCALE GENOMIC DNA]</scope>
    <source>
        <strain evidence="10">DSM 19437</strain>
    </source>
</reference>
<proteinExistence type="predicted"/>
<keyword evidence="4" id="KW-0732">Signal</keyword>
<comment type="catalytic activity">
    <reaction evidence="1">
        <text>Hydrolysis of terminal non-reducing alpha-L-rhamnose residues in alpha-L-rhamnosides.</text>
        <dbReference type="EC" id="3.2.1.40"/>
    </reaction>
</comment>
<organism evidence="9 10">
    <name type="scientific">Niabella soli DSM 19437</name>
    <dbReference type="NCBI Taxonomy" id="929713"/>
    <lineage>
        <taxon>Bacteria</taxon>
        <taxon>Pseudomonadati</taxon>
        <taxon>Bacteroidota</taxon>
        <taxon>Chitinophagia</taxon>
        <taxon>Chitinophagales</taxon>
        <taxon>Chitinophagaceae</taxon>
        <taxon>Niabella</taxon>
    </lineage>
</organism>
<dbReference type="Pfam" id="PF25788">
    <property type="entry name" value="Ig_Rha78A_N"/>
    <property type="match status" value="1"/>
</dbReference>
<dbReference type="Pfam" id="PF05592">
    <property type="entry name" value="Bac_rhamnosid"/>
    <property type="match status" value="1"/>
</dbReference>
<dbReference type="InterPro" id="IPR008979">
    <property type="entry name" value="Galactose-bd-like_sf"/>
</dbReference>
<feature type="domain" description="Alpha-L-rhamnosidase concanavalin-like" evidence="5">
    <location>
        <begin position="356"/>
        <end position="469"/>
    </location>
</feature>
<dbReference type="HOGENOM" id="CLU_002926_1_1_10"/>
<dbReference type="InterPro" id="IPR035398">
    <property type="entry name" value="Bac_rhamnosid_C"/>
</dbReference>
<dbReference type="InterPro" id="IPR008902">
    <property type="entry name" value="Rhamnosid_concanavalin"/>
</dbReference>
<dbReference type="Gene3D" id="1.50.10.10">
    <property type="match status" value="1"/>
</dbReference>
<evidence type="ECO:0000259" key="7">
    <source>
        <dbReference type="Pfam" id="PF17389"/>
    </source>
</evidence>
<dbReference type="Gene3D" id="2.60.40.10">
    <property type="entry name" value="Immunoglobulins"/>
    <property type="match status" value="1"/>
</dbReference>
<dbReference type="SUPFAM" id="SSF48208">
    <property type="entry name" value="Six-hairpin glycosidases"/>
    <property type="match status" value="1"/>
</dbReference>
<evidence type="ECO:0000259" key="6">
    <source>
        <dbReference type="Pfam" id="PF08531"/>
    </source>
</evidence>
<evidence type="ECO:0000256" key="1">
    <source>
        <dbReference type="ARBA" id="ARBA00001445"/>
    </source>
</evidence>
<dbReference type="Pfam" id="PF17389">
    <property type="entry name" value="Bac_rhamnosid6H"/>
    <property type="match status" value="1"/>
</dbReference>
<dbReference type="InterPro" id="IPR012341">
    <property type="entry name" value="6hp_glycosidase-like_sf"/>
</dbReference>
<dbReference type="InterPro" id="IPR013783">
    <property type="entry name" value="Ig-like_fold"/>
</dbReference>
<dbReference type="Proteomes" id="UP000003586">
    <property type="component" value="Chromosome"/>
</dbReference>
<dbReference type="PANTHER" id="PTHR33307">
    <property type="entry name" value="ALPHA-RHAMNOSIDASE (EUROFUNG)"/>
    <property type="match status" value="1"/>
</dbReference>
<feature type="chain" id="PRO_5004788355" description="alpha-L-rhamnosidase" evidence="4">
    <location>
        <begin position="23"/>
        <end position="910"/>
    </location>
</feature>
<dbReference type="eggNOG" id="COG4692">
    <property type="taxonomic scope" value="Bacteria"/>
</dbReference>
<evidence type="ECO:0000313" key="9">
    <source>
        <dbReference type="EMBL" id="AHF16684.1"/>
    </source>
</evidence>
<evidence type="ECO:0000259" key="5">
    <source>
        <dbReference type="Pfam" id="PF05592"/>
    </source>
</evidence>
<evidence type="ECO:0000256" key="3">
    <source>
        <dbReference type="ARBA" id="ARBA00022801"/>
    </source>
</evidence>
<evidence type="ECO:0000313" key="10">
    <source>
        <dbReference type="Proteomes" id="UP000003586"/>
    </source>
</evidence>
<dbReference type="EMBL" id="CP007035">
    <property type="protein sequence ID" value="AHF16684.1"/>
    <property type="molecule type" value="Genomic_DNA"/>
</dbReference>
<name>W0F5F5_9BACT</name>
<dbReference type="RefSeq" id="WP_008588162.1">
    <property type="nucleotide sequence ID" value="NZ_CP007035.1"/>
</dbReference>
<dbReference type="Pfam" id="PF17390">
    <property type="entry name" value="Bac_rhamnosid_C"/>
    <property type="match status" value="1"/>
</dbReference>
<keyword evidence="3" id="KW-0378">Hydrolase</keyword>
<dbReference type="InterPro" id="IPR016007">
    <property type="entry name" value="Alpha_rhamnosid"/>
</dbReference>